<organism evidence="1 2">
    <name type="scientific">Chloropicon roscoffensis</name>
    <dbReference type="NCBI Taxonomy" id="1461544"/>
    <lineage>
        <taxon>Eukaryota</taxon>
        <taxon>Viridiplantae</taxon>
        <taxon>Chlorophyta</taxon>
        <taxon>Chloropicophyceae</taxon>
        <taxon>Chloropicales</taxon>
        <taxon>Chloropicaceae</taxon>
        <taxon>Chloropicon</taxon>
    </lineage>
</organism>
<sequence length="72" mass="7816">MDTYDALVFPGFLRQPPAKWQDDGSCAPSGRARGKADQFALSLPRPSIEADIAAIEHESSNGQRAKRRGSKS</sequence>
<dbReference type="Proteomes" id="UP001472866">
    <property type="component" value="Chromosome 02"/>
</dbReference>
<proteinExistence type="predicted"/>
<dbReference type="EMBL" id="CP151502">
    <property type="protein sequence ID" value="WZN60106.1"/>
    <property type="molecule type" value="Genomic_DNA"/>
</dbReference>
<evidence type="ECO:0000313" key="2">
    <source>
        <dbReference type="Proteomes" id="UP001472866"/>
    </source>
</evidence>
<evidence type="ECO:0000313" key="1">
    <source>
        <dbReference type="EMBL" id="WZN60106.1"/>
    </source>
</evidence>
<gene>
    <name evidence="1" type="ORF">HKI87_02g16340</name>
</gene>
<name>A0AAX4P2T8_9CHLO</name>
<protein>
    <submittedName>
        <fullName evidence="1">Uncharacterized protein</fullName>
    </submittedName>
</protein>
<accession>A0AAX4P2T8</accession>
<reference evidence="1 2" key="1">
    <citation type="submission" date="2024-03" db="EMBL/GenBank/DDBJ databases">
        <title>Complete genome sequence of the green alga Chloropicon roscoffensis RCC1871.</title>
        <authorList>
            <person name="Lemieux C."/>
            <person name="Pombert J.-F."/>
            <person name="Otis C."/>
            <person name="Turmel M."/>
        </authorList>
    </citation>
    <scope>NUCLEOTIDE SEQUENCE [LARGE SCALE GENOMIC DNA]</scope>
    <source>
        <strain evidence="1 2">RCC1871</strain>
    </source>
</reference>
<keyword evidence="2" id="KW-1185">Reference proteome</keyword>
<dbReference type="AlphaFoldDB" id="A0AAX4P2T8"/>